<dbReference type="GO" id="GO:0005737">
    <property type="term" value="C:cytoplasm"/>
    <property type="evidence" value="ECO:0007669"/>
    <property type="project" value="UniProtKB-SubCell"/>
</dbReference>
<evidence type="ECO:0000313" key="6">
    <source>
        <dbReference type="Proteomes" id="UP000272238"/>
    </source>
</evidence>
<dbReference type="PANTHER" id="PTHR39190:SF1">
    <property type="entry name" value="FLAGELLAR ASSEMBLY FACTOR FLIW"/>
    <property type="match status" value="1"/>
</dbReference>
<keyword evidence="1 4" id="KW-0963">Cytoplasm</keyword>
<comment type="similarity">
    <text evidence="4">Belongs to the FliW family.</text>
</comment>
<dbReference type="AlphaFoldDB" id="A0A494YWI7"/>
<dbReference type="EMBL" id="RBZN01000042">
    <property type="protein sequence ID" value="RKQ14560.1"/>
    <property type="molecule type" value="Genomic_DNA"/>
</dbReference>
<evidence type="ECO:0000256" key="2">
    <source>
        <dbReference type="ARBA" id="ARBA00022795"/>
    </source>
</evidence>
<organism evidence="5 6">
    <name type="scientific">Ureibacillus endophyticus</name>
    <dbReference type="NCBI Taxonomy" id="1978490"/>
    <lineage>
        <taxon>Bacteria</taxon>
        <taxon>Bacillati</taxon>
        <taxon>Bacillota</taxon>
        <taxon>Bacilli</taxon>
        <taxon>Bacillales</taxon>
        <taxon>Caryophanaceae</taxon>
        <taxon>Ureibacillus</taxon>
    </lineage>
</organism>
<dbReference type="Pfam" id="PF02623">
    <property type="entry name" value="FliW"/>
    <property type="match status" value="1"/>
</dbReference>
<keyword evidence="6" id="KW-1185">Reference proteome</keyword>
<evidence type="ECO:0000313" key="5">
    <source>
        <dbReference type="EMBL" id="RKQ14560.1"/>
    </source>
</evidence>
<dbReference type="GO" id="GO:0006417">
    <property type="term" value="P:regulation of translation"/>
    <property type="evidence" value="ECO:0007669"/>
    <property type="project" value="UniProtKB-KW"/>
</dbReference>
<comment type="caution">
    <text evidence="5">The sequence shown here is derived from an EMBL/GenBank/DDBJ whole genome shotgun (WGS) entry which is preliminary data.</text>
</comment>
<dbReference type="OrthoDB" id="9801235at2"/>
<reference evidence="5 6" key="1">
    <citation type="journal article" date="2016" name="Antonie Van Leeuwenhoek">
        <title>Lysinibacillus endophyticus sp. nov., an indole-3-acetic acid producing endophytic bacterium isolated from corn root (Zea mays cv. Xinken-5).</title>
        <authorList>
            <person name="Yu J."/>
            <person name="Guan X."/>
            <person name="Liu C."/>
            <person name="Xiang W."/>
            <person name="Yu Z."/>
            <person name="Liu X."/>
            <person name="Wang G."/>
        </authorList>
    </citation>
    <scope>NUCLEOTIDE SEQUENCE [LARGE SCALE GENOMIC DNA]</scope>
    <source>
        <strain evidence="5 6">DSM 100506</strain>
    </source>
</reference>
<dbReference type="Proteomes" id="UP000272238">
    <property type="component" value="Unassembled WGS sequence"/>
</dbReference>
<dbReference type="InterPro" id="IPR024046">
    <property type="entry name" value="Flagellar_assmbl_FliW_dom_sf"/>
</dbReference>
<comment type="function">
    <text evidence="4">Acts as an anti-CsrA protein, binds CsrA and prevents it from repressing translation of its target genes, one of which is flagellin. Binds to flagellin and participates in the assembly of the flagellum.</text>
</comment>
<accession>A0A494YWI7</accession>
<evidence type="ECO:0000256" key="4">
    <source>
        <dbReference type="HAMAP-Rule" id="MF_01185"/>
    </source>
</evidence>
<keyword evidence="5" id="KW-0282">Flagellum</keyword>
<keyword evidence="3 4" id="KW-0810">Translation regulation</keyword>
<keyword evidence="5" id="KW-0969">Cilium</keyword>
<sequence length="145" mass="16274">MNIKTAYMGEVTIDPSEILHFAHGIPGFEEENQFILLPLEGNSIFQVLQSTKTEQLAFIITSPYVVVSDYTFDIDEATVNALDIRNENEVAVFAIISLKDTLENSTINLKAPIVLNTTNKKAKQVILDKEDYAIRHQLNFESVKG</sequence>
<gene>
    <name evidence="4" type="primary">fliW</name>
    <name evidence="5" type="ORF">D8M03_13730</name>
</gene>
<dbReference type="Gene3D" id="2.30.290.10">
    <property type="entry name" value="BH3618-like"/>
    <property type="match status" value="1"/>
</dbReference>
<keyword evidence="4" id="KW-0143">Chaperone</keyword>
<keyword evidence="2 4" id="KW-1005">Bacterial flagellum biogenesis</keyword>
<dbReference type="InterPro" id="IPR003775">
    <property type="entry name" value="Flagellar_assembly_factor_FliW"/>
</dbReference>
<protein>
    <recommendedName>
        <fullName evidence="4">Flagellar assembly factor FliW</fullName>
    </recommendedName>
</protein>
<dbReference type="PANTHER" id="PTHR39190">
    <property type="entry name" value="FLAGELLAR ASSEMBLY FACTOR FLIW"/>
    <property type="match status" value="1"/>
</dbReference>
<dbReference type="RefSeq" id="WP_121215398.1">
    <property type="nucleotide sequence ID" value="NZ_RBZN01000042.1"/>
</dbReference>
<evidence type="ECO:0000256" key="1">
    <source>
        <dbReference type="ARBA" id="ARBA00022490"/>
    </source>
</evidence>
<dbReference type="NCBIfam" id="NF009793">
    <property type="entry name" value="PRK13285.1-1"/>
    <property type="match status" value="1"/>
</dbReference>
<evidence type="ECO:0000256" key="3">
    <source>
        <dbReference type="ARBA" id="ARBA00022845"/>
    </source>
</evidence>
<dbReference type="GO" id="GO:0044780">
    <property type="term" value="P:bacterial-type flagellum assembly"/>
    <property type="evidence" value="ECO:0007669"/>
    <property type="project" value="UniProtKB-UniRule"/>
</dbReference>
<dbReference type="HAMAP" id="MF_01185">
    <property type="entry name" value="FliW"/>
    <property type="match status" value="1"/>
</dbReference>
<dbReference type="SUPFAM" id="SSF141457">
    <property type="entry name" value="BH3618-like"/>
    <property type="match status" value="1"/>
</dbReference>
<comment type="subcellular location">
    <subcellularLocation>
        <location evidence="4">Cytoplasm</location>
    </subcellularLocation>
</comment>
<keyword evidence="5" id="KW-0966">Cell projection</keyword>
<comment type="subunit">
    <text evidence="4">Interacts with translational regulator CsrA and flagellin(s).</text>
</comment>
<proteinExistence type="inferred from homology"/>
<name>A0A494YWI7_9BACL</name>